<dbReference type="GO" id="GO:0004602">
    <property type="term" value="F:glutathione peroxidase activity"/>
    <property type="evidence" value="ECO:0007669"/>
    <property type="project" value="UniProtKB-ARBA"/>
</dbReference>
<proteinExistence type="inferred from homology"/>
<evidence type="ECO:0000256" key="4">
    <source>
        <dbReference type="ARBA" id="ARBA00023002"/>
    </source>
</evidence>
<dbReference type="InterPro" id="IPR000889">
    <property type="entry name" value="Glutathione_peroxidase"/>
</dbReference>
<evidence type="ECO:0000313" key="11">
    <source>
        <dbReference type="EMBL" id="GMM57719.1"/>
    </source>
</evidence>
<keyword evidence="2 9" id="KW-0575">Peroxidase</keyword>
<feature type="active site" evidence="8">
    <location>
        <position position="36"/>
    </location>
</feature>
<keyword evidence="4 9" id="KW-0560">Oxidoreductase</keyword>
<dbReference type="CDD" id="cd00340">
    <property type="entry name" value="GSH_Peroxidase"/>
    <property type="match status" value="1"/>
</dbReference>
<dbReference type="InterPro" id="IPR036249">
    <property type="entry name" value="Thioredoxin-like_sf"/>
</dbReference>
<evidence type="ECO:0000256" key="2">
    <source>
        <dbReference type="ARBA" id="ARBA00022559"/>
    </source>
</evidence>
<evidence type="ECO:0000256" key="6">
    <source>
        <dbReference type="ARBA" id="ARBA00023284"/>
    </source>
</evidence>
<protein>
    <recommendedName>
        <fullName evidence="9">Glutathione peroxidase</fullName>
    </recommendedName>
</protein>
<dbReference type="AlphaFoldDB" id="A0AAV5S1I3"/>
<evidence type="ECO:0000256" key="8">
    <source>
        <dbReference type="PIRSR" id="PIRSR000303-1"/>
    </source>
</evidence>
<dbReference type="SUPFAM" id="SSF52833">
    <property type="entry name" value="Thioredoxin-like"/>
    <property type="match status" value="1"/>
</dbReference>
<evidence type="ECO:0000256" key="9">
    <source>
        <dbReference type="RuleBase" id="RU000499"/>
    </source>
</evidence>
<sequence>MSPIYELSPKDANGEPYPLSGLQGDVVLIVNVASKCGYTPQYTELEQLYQKYSARGFQVLGFPCNQFGHQEPGSDAQIQQFCSRTYGVSFPVLGKCIVNGPRRDPVFAFLEEARTGSLGLHGVQWNFEKFLLNRNGEVVQRYSTFVNPSDIAQDIEKLL</sequence>
<keyword evidence="5" id="KW-1015">Disulfide bond</keyword>
<keyword evidence="6" id="KW-0676">Redox-active center</keyword>
<evidence type="ECO:0000256" key="1">
    <source>
        <dbReference type="ARBA" id="ARBA00006926"/>
    </source>
</evidence>
<dbReference type="FunFam" id="3.40.30.10:FF:000010">
    <property type="entry name" value="Glutathione peroxidase"/>
    <property type="match status" value="1"/>
</dbReference>
<dbReference type="PRINTS" id="PR01011">
    <property type="entry name" value="GLUTPROXDASE"/>
</dbReference>
<dbReference type="GO" id="GO:0047066">
    <property type="term" value="F:phospholipid-hydroperoxide glutathione peroxidase activity"/>
    <property type="evidence" value="ECO:0007669"/>
    <property type="project" value="UniProtKB-ARBA"/>
</dbReference>
<comment type="similarity">
    <text evidence="1 9">Belongs to the glutathione peroxidase family.</text>
</comment>
<feature type="domain" description="Thioredoxin" evidence="10">
    <location>
        <begin position="1"/>
        <end position="159"/>
    </location>
</feature>
<dbReference type="Gene3D" id="3.40.30.10">
    <property type="entry name" value="Glutaredoxin"/>
    <property type="match status" value="1"/>
</dbReference>
<comment type="catalytic activity">
    <reaction evidence="7">
        <text>a hydroperoxide + [thioredoxin]-dithiol = an alcohol + [thioredoxin]-disulfide + H2O</text>
        <dbReference type="Rhea" id="RHEA:62620"/>
        <dbReference type="Rhea" id="RHEA-COMP:10698"/>
        <dbReference type="Rhea" id="RHEA-COMP:10700"/>
        <dbReference type="ChEBI" id="CHEBI:15377"/>
        <dbReference type="ChEBI" id="CHEBI:29950"/>
        <dbReference type="ChEBI" id="CHEBI:30879"/>
        <dbReference type="ChEBI" id="CHEBI:35924"/>
        <dbReference type="ChEBI" id="CHEBI:50058"/>
        <dbReference type="EC" id="1.11.1.24"/>
    </reaction>
</comment>
<dbReference type="Pfam" id="PF00255">
    <property type="entry name" value="GSHPx"/>
    <property type="match status" value="1"/>
</dbReference>
<dbReference type="PROSITE" id="PS00763">
    <property type="entry name" value="GLUTATHIONE_PEROXID_2"/>
    <property type="match status" value="1"/>
</dbReference>
<evidence type="ECO:0000256" key="5">
    <source>
        <dbReference type="ARBA" id="ARBA00023157"/>
    </source>
</evidence>
<dbReference type="PANTHER" id="PTHR11592:SF78">
    <property type="entry name" value="GLUTATHIONE PEROXIDASE"/>
    <property type="match status" value="1"/>
</dbReference>
<dbReference type="EMBL" id="BTGD01000016">
    <property type="protein sequence ID" value="GMM57719.1"/>
    <property type="molecule type" value="Genomic_DNA"/>
</dbReference>
<dbReference type="PROSITE" id="PS51352">
    <property type="entry name" value="THIOREDOXIN_2"/>
    <property type="match status" value="1"/>
</dbReference>
<dbReference type="InterPro" id="IPR029760">
    <property type="entry name" value="GPX_CS"/>
</dbReference>
<evidence type="ECO:0000256" key="3">
    <source>
        <dbReference type="ARBA" id="ARBA00022862"/>
    </source>
</evidence>
<dbReference type="PIRSF" id="PIRSF000303">
    <property type="entry name" value="Glutathion_perox"/>
    <property type="match status" value="1"/>
</dbReference>
<comment type="caution">
    <text evidence="11">The sequence shown here is derived from an EMBL/GenBank/DDBJ whole genome shotgun (WGS) entry which is preliminary data.</text>
</comment>
<dbReference type="PROSITE" id="PS51355">
    <property type="entry name" value="GLUTATHIONE_PEROXID_3"/>
    <property type="match status" value="1"/>
</dbReference>
<dbReference type="InterPro" id="IPR013766">
    <property type="entry name" value="Thioredoxin_domain"/>
</dbReference>
<accession>A0AAV5S1I3</accession>
<gene>
    <name evidence="11" type="ORF">DAKH74_043350</name>
</gene>
<dbReference type="Proteomes" id="UP001377567">
    <property type="component" value="Unassembled WGS sequence"/>
</dbReference>
<reference evidence="11 12" key="1">
    <citation type="journal article" date="2023" name="Elife">
        <title>Identification of key yeast species and microbe-microbe interactions impacting larval growth of Drosophila in the wild.</title>
        <authorList>
            <person name="Mure A."/>
            <person name="Sugiura Y."/>
            <person name="Maeda R."/>
            <person name="Honda K."/>
            <person name="Sakurai N."/>
            <person name="Takahashi Y."/>
            <person name="Watada M."/>
            <person name="Katoh T."/>
            <person name="Gotoh A."/>
            <person name="Gotoh Y."/>
            <person name="Taniguchi I."/>
            <person name="Nakamura K."/>
            <person name="Hayashi T."/>
            <person name="Katayama T."/>
            <person name="Uemura T."/>
            <person name="Hattori Y."/>
        </authorList>
    </citation>
    <scope>NUCLEOTIDE SEQUENCE [LARGE SCALE GENOMIC DNA]</scope>
    <source>
        <strain evidence="11 12">KH-74</strain>
    </source>
</reference>
<evidence type="ECO:0000259" key="10">
    <source>
        <dbReference type="PROSITE" id="PS51352"/>
    </source>
</evidence>
<evidence type="ECO:0000313" key="12">
    <source>
        <dbReference type="Proteomes" id="UP001377567"/>
    </source>
</evidence>
<evidence type="ECO:0000256" key="7">
    <source>
        <dbReference type="ARBA" id="ARBA00049091"/>
    </source>
</evidence>
<keyword evidence="3" id="KW-0049">Antioxidant</keyword>
<name>A0AAV5S1I3_MAUHU</name>
<dbReference type="PANTHER" id="PTHR11592">
    <property type="entry name" value="GLUTATHIONE PEROXIDASE"/>
    <property type="match status" value="1"/>
</dbReference>
<organism evidence="11 12">
    <name type="scientific">Maudiozyma humilis</name>
    <name type="common">Sour dough yeast</name>
    <name type="synonym">Kazachstania humilis</name>
    <dbReference type="NCBI Taxonomy" id="51915"/>
    <lineage>
        <taxon>Eukaryota</taxon>
        <taxon>Fungi</taxon>
        <taxon>Dikarya</taxon>
        <taxon>Ascomycota</taxon>
        <taxon>Saccharomycotina</taxon>
        <taxon>Saccharomycetes</taxon>
        <taxon>Saccharomycetales</taxon>
        <taxon>Saccharomycetaceae</taxon>
        <taxon>Maudiozyma</taxon>
    </lineage>
</organism>
<dbReference type="GO" id="GO:0140824">
    <property type="term" value="F:thioredoxin-dependent peroxiredoxin activity"/>
    <property type="evidence" value="ECO:0007669"/>
    <property type="project" value="UniProtKB-EC"/>
</dbReference>
<dbReference type="GO" id="GO:0034599">
    <property type="term" value="P:cellular response to oxidative stress"/>
    <property type="evidence" value="ECO:0007669"/>
    <property type="project" value="TreeGrafter"/>
</dbReference>
<keyword evidence="12" id="KW-1185">Reference proteome</keyword>